<evidence type="ECO:0008006" key="3">
    <source>
        <dbReference type="Google" id="ProtNLM"/>
    </source>
</evidence>
<proteinExistence type="predicted"/>
<dbReference type="KEGG" id="brm:Bmur_0468"/>
<dbReference type="EMBL" id="CP001959">
    <property type="protein sequence ID" value="ADG70571.1"/>
    <property type="molecule type" value="Genomic_DNA"/>
</dbReference>
<dbReference type="HOGENOM" id="CLU_1253952_0_0_12"/>
<sequence>MTYIKTALIIIILYTSTLYSQESTDINFQDLYAQMKDKYSSAYPKHFEAYIKGKIVQRQIDTIPAKSYTKTKDDIKLKFSFTHGGKPSIILENVDSFYRNMFSVFEGALETIGFYALVGSSSSYDSLSKKFTFESLEESKNKYEITLGAKGENLNYSVVYTVDKEILLIEKAEYYNKKSKIYDVSISYENIENYTLPKIIKYKSSDGKVNSEIEFTDIKF</sequence>
<gene>
    <name evidence="1" type="ordered locus">Bmur_0468</name>
</gene>
<dbReference type="Proteomes" id="UP000001915">
    <property type="component" value="Chromosome"/>
</dbReference>
<name>D5U6K5_BRAM5</name>
<accession>D5U6K5</accession>
<protein>
    <recommendedName>
        <fullName evidence="3">Outer membrane lipoprotein carrier protein LolA</fullName>
    </recommendedName>
</protein>
<dbReference type="AlphaFoldDB" id="D5U6K5"/>
<dbReference type="STRING" id="526224.Bmur_0468"/>
<dbReference type="Gene3D" id="2.50.20.10">
    <property type="entry name" value="Lipoprotein localisation LolA/LolB/LppX"/>
    <property type="match status" value="1"/>
</dbReference>
<dbReference type="RefSeq" id="WP_013112997.1">
    <property type="nucleotide sequence ID" value="NC_014150.1"/>
</dbReference>
<evidence type="ECO:0000313" key="1">
    <source>
        <dbReference type="EMBL" id="ADG70571.1"/>
    </source>
</evidence>
<evidence type="ECO:0000313" key="2">
    <source>
        <dbReference type="Proteomes" id="UP000001915"/>
    </source>
</evidence>
<organism evidence="1 2">
    <name type="scientific">Brachyspira murdochii (strain ATCC 51284 / DSM 12563 / 56-150)</name>
    <name type="common">Serpulina murdochii</name>
    <dbReference type="NCBI Taxonomy" id="526224"/>
    <lineage>
        <taxon>Bacteria</taxon>
        <taxon>Pseudomonadati</taxon>
        <taxon>Spirochaetota</taxon>
        <taxon>Spirochaetia</taxon>
        <taxon>Brachyspirales</taxon>
        <taxon>Brachyspiraceae</taxon>
        <taxon>Brachyspira</taxon>
    </lineage>
</organism>
<dbReference type="OrthoDB" id="307185at2"/>
<reference evidence="1 2" key="1">
    <citation type="journal article" date="2010" name="Stand. Genomic Sci.">
        <title>Complete genome sequence of Brachyspira murdochii type strain (56-150).</title>
        <authorList>
            <person name="Pati A."/>
            <person name="Sikorski J."/>
            <person name="Gronow S."/>
            <person name="Munk C."/>
            <person name="Lapidus A."/>
            <person name="Copeland A."/>
            <person name="Glavina Del Tio T."/>
            <person name="Nolan M."/>
            <person name="Lucas S."/>
            <person name="Chen F."/>
            <person name="Tice H."/>
            <person name="Cheng J.F."/>
            <person name="Han C."/>
            <person name="Detter J.C."/>
            <person name="Bruce D."/>
            <person name="Tapia R."/>
            <person name="Goodwin L."/>
            <person name="Pitluck S."/>
            <person name="Liolios K."/>
            <person name="Ivanova N."/>
            <person name="Mavromatis K."/>
            <person name="Mikhailova N."/>
            <person name="Chen A."/>
            <person name="Palaniappan K."/>
            <person name="Land M."/>
            <person name="Hauser L."/>
            <person name="Chang Y.J."/>
            <person name="Jeffries C.D."/>
            <person name="Spring S."/>
            <person name="Rohde M."/>
            <person name="Goker M."/>
            <person name="Bristow J."/>
            <person name="Eisen J.A."/>
            <person name="Markowitz V."/>
            <person name="Hugenholtz P."/>
            <person name="Kyrpides N.C."/>
            <person name="Klenk H.P."/>
        </authorList>
    </citation>
    <scope>NUCLEOTIDE SEQUENCE [LARGE SCALE GENOMIC DNA]</scope>
    <source>
        <strain evidence="2">ATCC 51284 / DSM 12563 / 56-150</strain>
    </source>
</reference>